<evidence type="ECO:0000259" key="7">
    <source>
        <dbReference type="Pfam" id="PF14322"/>
    </source>
</evidence>
<feature type="domain" description="RagB/SusD" evidence="6">
    <location>
        <begin position="373"/>
        <end position="538"/>
    </location>
</feature>
<evidence type="ECO:0000256" key="3">
    <source>
        <dbReference type="ARBA" id="ARBA00022729"/>
    </source>
</evidence>
<dbReference type="PROSITE" id="PS51257">
    <property type="entry name" value="PROKAR_LIPOPROTEIN"/>
    <property type="match status" value="1"/>
</dbReference>
<reference evidence="8 9" key="1">
    <citation type="submission" date="2018-03" db="EMBL/GenBank/DDBJ databases">
        <title>Genomic Encyclopedia of Archaeal and Bacterial Type Strains, Phase II (KMG-II): from individual species to whole genera.</title>
        <authorList>
            <person name="Goeker M."/>
        </authorList>
    </citation>
    <scope>NUCLEOTIDE SEQUENCE [LARGE SCALE GENOMIC DNA]</scope>
    <source>
        <strain evidence="8 9">DSM 27929</strain>
    </source>
</reference>
<dbReference type="OrthoDB" id="691907at2"/>
<proteinExistence type="inferred from homology"/>
<dbReference type="RefSeq" id="WP_106131909.1">
    <property type="nucleotide sequence ID" value="NZ_PVTR01000001.1"/>
</dbReference>
<name>A0A2T0WVF5_9BACT</name>
<dbReference type="EMBL" id="PVTR01000001">
    <property type="protein sequence ID" value="PRY90683.1"/>
    <property type="molecule type" value="Genomic_DNA"/>
</dbReference>
<dbReference type="InterPro" id="IPR033985">
    <property type="entry name" value="SusD-like_N"/>
</dbReference>
<dbReference type="Pfam" id="PF07980">
    <property type="entry name" value="SusD_RagB"/>
    <property type="match status" value="1"/>
</dbReference>
<dbReference type="CDD" id="cd08977">
    <property type="entry name" value="SusD"/>
    <property type="match status" value="1"/>
</dbReference>
<keyword evidence="4" id="KW-0472">Membrane</keyword>
<evidence type="ECO:0000256" key="4">
    <source>
        <dbReference type="ARBA" id="ARBA00023136"/>
    </source>
</evidence>
<evidence type="ECO:0000259" key="6">
    <source>
        <dbReference type="Pfam" id="PF07980"/>
    </source>
</evidence>
<comment type="similarity">
    <text evidence="2">Belongs to the SusD family.</text>
</comment>
<keyword evidence="9" id="KW-1185">Reference proteome</keyword>
<evidence type="ECO:0000313" key="8">
    <source>
        <dbReference type="EMBL" id="PRY90683.1"/>
    </source>
</evidence>
<organism evidence="8 9">
    <name type="scientific">Mongoliibacter ruber</name>
    <dbReference type="NCBI Taxonomy" id="1750599"/>
    <lineage>
        <taxon>Bacteria</taxon>
        <taxon>Pseudomonadati</taxon>
        <taxon>Bacteroidota</taxon>
        <taxon>Cytophagia</taxon>
        <taxon>Cytophagales</taxon>
        <taxon>Cyclobacteriaceae</taxon>
        <taxon>Mongoliibacter</taxon>
    </lineage>
</organism>
<accession>A0A2T0WVF5</accession>
<evidence type="ECO:0000256" key="2">
    <source>
        <dbReference type="ARBA" id="ARBA00006275"/>
    </source>
</evidence>
<dbReference type="InterPro" id="IPR011990">
    <property type="entry name" value="TPR-like_helical_dom_sf"/>
</dbReference>
<dbReference type="AlphaFoldDB" id="A0A2T0WVF5"/>
<protein>
    <submittedName>
        <fullName evidence="8">SusD-like starch-binding protein associating with outer membrane</fullName>
    </submittedName>
</protein>
<comment type="subcellular location">
    <subcellularLocation>
        <location evidence="1">Cell outer membrane</location>
    </subcellularLocation>
</comment>
<sequence>MKNLKISILLTSMFFLGACHESFLDERAFDIITESNFFTNQNDAITVTNSIYQSLYGNYTTNLLQLNEYPTEAVTTRLELNSSQGRWDTWQFQVGDFSGIYGASYLTINRANILLDNIERIDMDIALKERLKGEALFLRALSYFNLVRVFGGVPIRVTSTVGVENLELPRSSAEEVYELVIDDLNQAAEWLTSKSALTGNNKGRANKTAAYTLLGKTYLTRASDPSSVQSGDYQRAIDALNNAITVGDSNLLTDYTAIFEIGNENNEEIIFDIQRMDAPDLGGNLTPLLGTAVTNELFQIPWHDYLANVDFYKSFSDGDSRRPATFYDRMQVPESAGGGIVYFDPNLSPIEGSWRRADNDEQVPASLIDVHVPGFRKFVDMGAIQANRDRNNYVILRYSDVYLMMAEAISGQNNGPTPQAFEYLNRVRRRAYGVDIYSPNPDVDLSGLNPVEFTEALYRERRKEFVIEGHGWFDGKRMFDIFRKVIVESASSGGSLGLNNRPKTVIEASRIADPRYFLMPFGLNLFERNSLLTQNPGWE</sequence>
<dbReference type="InterPro" id="IPR012944">
    <property type="entry name" value="SusD_RagB_dom"/>
</dbReference>
<evidence type="ECO:0000256" key="1">
    <source>
        <dbReference type="ARBA" id="ARBA00004442"/>
    </source>
</evidence>
<feature type="domain" description="SusD-like N-terminal" evidence="7">
    <location>
        <begin position="47"/>
        <end position="219"/>
    </location>
</feature>
<comment type="caution">
    <text evidence="8">The sequence shown here is derived from an EMBL/GenBank/DDBJ whole genome shotgun (WGS) entry which is preliminary data.</text>
</comment>
<dbReference type="Pfam" id="PF14322">
    <property type="entry name" value="SusD-like_3"/>
    <property type="match status" value="1"/>
</dbReference>
<evidence type="ECO:0000256" key="5">
    <source>
        <dbReference type="ARBA" id="ARBA00023237"/>
    </source>
</evidence>
<dbReference type="Gene3D" id="1.25.40.390">
    <property type="match status" value="1"/>
</dbReference>
<dbReference type="GO" id="GO:0009279">
    <property type="term" value="C:cell outer membrane"/>
    <property type="evidence" value="ECO:0007669"/>
    <property type="project" value="UniProtKB-SubCell"/>
</dbReference>
<dbReference type="SUPFAM" id="SSF48452">
    <property type="entry name" value="TPR-like"/>
    <property type="match status" value="1"/>
</dbReference>
<evidence type="ECO:0000313" key="9">
    <source>
        <dbReference type="Proteomes" id="UP000238157"/>
    </source>
</evidence>
<keyword evidence="5" id="KW-0998">Cell outer membrane</keyword>
<gene>
    <name evidence="8" type="ORF">CLW00_101348</name>
</gene>
<dbReference type="Proteomes" id="UP000238157">
    <property type="component" value="Unassembled WGS sequence"/>
</dbReference>
<keyword evidence="3" id="KW-0732">Signal</keyword>